<name>A0A511DM73_9PSEU</name>
<evidence type="ECO:0000313" key="2">
    <source>
        <dbReference type="Proteomes" id="UP000321685"/>
    </source>
</evidence>
<gene>
    <name evidence="1" type="ORF">PSU4_38480</name>
</gene>
<evidence type="ECO:0000313" key="1">
    <source>
        <dbReference type="EMBL" id="GEL24894.1"/>
    </source>
</evidence>
<organism evidence="1 2">
    <name type="scientific">Pseudonocardia sulfidoxydans NBRC 16205</name>
    <dbReference type="NCBI Taxonomy" id="1223511"/>
    <lineage>
        <taxon>Bacteria</taxon>
        <taxon>Bacillati</taxon>
        <taxon>Actinomycetota</taxon>
        <taxon>Actinomycetes</taxon>
        <taxon>Pseudonocardiales</taxon>
        <taxon>Pseudonocardiaceae</taxon>
        <taxon>Pseudonocardia</taxon>
    </lineage>
</organism>
<dbReference type="Proteomes" id="UP000321685">
    <property type="component" value="Unassembled WGS sequence"/>
</dbReference>
<proteinExistence type="predicted"/>
<reference evidence="1 2" key="1">
    <citation type="submission" date="2019-07" db="EMBL/GenBank/DDBJ databases">
        <title>Whole genome shotgun sequence of Pseudonocardia sulfidoxydans NBRC 16205.</title>
        <authorList>
            <person name="Hosoyama A."/>
            <person name="Uohara A."/>
            <person name="Ohji S."/>
            <person name="Ichikawa N."/>
        </authorList>
    </citation>
    <scope>NUCLEOTIDE SEQUENCE [LARGE SCALE GENOMIC DNA]</scope>
    <source>
        <strain evidence="1 2">NBRC 16205</strain>
    </source>
</reference>
<dbReference type="AlphaFoldDB" id="A0A511DM73"/>
<sequence>MLDPAELQDVASTFGVAESQVARDHLISHMLAAISEQLPDDVVFFGGPHLLAALFQMAACPRTSIYWLHATAPRPPHA</sequence>
<keyword evidence="2" id="KW-1185">Reference proteome</keyword>
<protein>
    <submittedName>
        <fullName evidence="1">Uncharacterized protein</fullName>
    </submittedName>
</protein>
<dbReference type="RefSeq" id="WP_246115214.1">
    <property type="nucleotide sequence ID" value="NZ_BJVJ01000042.1"/>
</dbReference>
<dbReference type="EMBL" id="BJVJ01000042">
    <property type="protein sequence ID" value="GEL24894.1"/>
    <property type="molecule type" value="Genomic_DNA"/>
</dbReference>
<comment type="caution">
    <text evidence="1">The sequence shown here is derived from an EMBL/GenBank/DDBJ whole genome shotgun (WGS) entry which is preliminary data.</text>
</comment>
<accession>A0A511DM73</accession>